<dbReference type="RefSeq" id="WP_161557135.1">
    <property type="nucleotide sequence ID" value="NZ_CP030840.1"/>
</dbReference>
<evidence type="ECO:0000313" key="2">
    <source>
        <dbReference type="Proteomes" id="UP000253606"/>
    </source>
</evidence>
<reference evidence="1 2" key="1">
    <citation type="journal article" date="2018" name="Front. Microbiol.">
        <title>Hydrolytic Capabilities as a Key to Environmental Success: Chitinolytic and Cellulolytic Acidobacteria From Acidic Sub-arctic Soils and Boreal Peatlands.</title>
        <authorList>
            <person name="Belova S.E."/>
            <person name="Ravin N.V."/>
            <person name="Pankratov T.A."/>
            <person name="Rakitin A.L."/>
            <person name="Ivanova A.A."/>
            <person name="Beletsky A.V."/>
            <person name="Mardanov A.V."/>
            <person name="Sinninghe Damste J.S."/>
            <person name="Dedysh S.N."/>
        </authorList>
    </citation>
    <scope>NUCLEOTIDE SEQUENCE [LARGE SCALE GENOMIC DNA]</scope>
    <source>
        <strain evidence="1 2">SBC82</strain>
    </source>
</reference>
<dbReference type="Proteomes" id="UP000253606">
    <property type="component" value="Chromosome"/>
</dbReference>
<proteinExistence type="predicted"/>
<dbReference type="AlphaFoldDB" id="A0A2Z5FSG4"/>
<sequence>MNRVGSVAMLSRRFTVTGALTGALFPPNALFAKEQKHVERAIYPGSAK</sequence>
<accession>A0A2Z5FSG4</accession>
<keyword evidence="2" id="KW-1185">Reference proteome</keyword>
<organism evidence="1 2">
    <name type="scientific">Acidisarcina polymorpha</name>
    <dbReference type="NCBI Taxonomy" id="2211140"/>
    <lineage>
        <taxon>Bacteria</taxon>
        <taxon>Pseudomonadati</taxon>
        <taxon>Acidobacteriota</taxon>
        <taxon>Terriglobia</taxon>
        <taxon>Terriglobales</taxon>
        <taxon>Acidobacteriaceae</taxon>
        <taxon>Acidisarcina</taxon>
    </lineage>
</organism>
<dbReference type="EMBL" id="CP030840">
    <property type="protein sequence ID" value="AXC09760.1"/>
    <property type="molecule type" value="Genomic_DNA"/>
</dbReference>
<name>A0A2Z5FSG4_9BACT</name>
<gene>
    <name evidence="1" type="ORF">ACPOL_0379</name>
</gene>
<evidence type="ECO:0000313" key="1">
    <source>
        <dbReference type="EMBL" id="AXC09760.1"/>
    </source>
</evidence>
<dbReference type="KEGG" id="abas:ACPOL_0379"/>
<protein>
    <submittedName>
        <fullName evidence="1">Uncharacterized protein</fullName>
    </submittedName>
</protein>